<gene>
    <name evidence="3" type="ORF">AURANDRAFT_69157</name>
</gene>
<dbReference type="EMBL" id="GL833772">
    <property type="protein sequence ID" value="EGB02143.1"/>
    <property type="molecule type" value="Genomic_DNA"/>
</dbReference>
<dbReference type="GeneID" id="20227278"/>
<feature type="region of interest" description="Disordered" evidence="1">
    <location>
        <begin position="212"/>
        <end position="231"/>
    </location>
</feature>
<feature type="non-terminal residue" evidence="3">
    <location>
        <position position="321"/>
    </location>
</feature>
<name>F0YRW6_AURAN</name>
<feature type="domain" description="Potassium channel" evidence="2">
    <location>
        <begin position="240"/>
        <end position="294"/>
    </location>
</feature>
<sequence>MDLEVDSLGDAPSLEWKKSARRRSSTGSRKVPRRSVLSESTNRHNNAADDAEADSDGDLCHKTDPERGETWFARWGELVDVLRAIDDDVAPDAFRGAARELLRCGVEIVDAADAEDAAGRDALVLRFVDGPEGRVSLPPPFDDPFSFANDYLPLYGPLRGFQVDAIAALHERRDDLKATIKQCNAALRKNQKDSNVVQARRKAAELQDRLRAATAAEPEADGAVERDPDDEIRITDGEPARYYLTVTFTTVGYGDWTPKTDAGKGFAMAYARAAAFVGVAFLLPVVLKLGEVVVAGLNKTVLSSLASRTHRPVWPQVVVSA</sequence>
<dbReference type="Proteomes" id="UP000002729">
    <property type="component" value="Unassembled WGS sequence"/>
</dbReference>
<keyword evidence="4" id="KW-1185">Reference proteome</keyword>
<reference evidence="3 4" key="1">
    <citation type="journal article" date="2011" name="Proc. Natl. Acad. Sci. U.S.A.">
        <title>Niche of harmful alga Aureococcus anophagefferens revealed through ecogenomics.</title>
        <authorList>
            <person name="Gobler C.J."/>
            <person name="Berry D.L."/>
            <person name="Dyhrman S.T."/>
            <person name="Wilhelm S.W."/>
            <person name="Salamov A."/>
            <person name="Lobanov A.V."/>
            <person name="Zhang Y."/>
            <person name="Collier J.L."/>
            <person name="Wurch L.L."/>
            <person name="Kustka A.B."/>
            <person name="Dill B.D."/>
            <person name="Shah M."/>
            <person name="VerBerkmoes N.C."/>
            <person name="Kuo A."/>
            <person name="Terry A."/>
            <person name="Pangilinan J."/>
            <person name="Lindquist E.A."/>
            <person name="Lucas S."/>
            <person name="Paulsen I.T."/>
            <person name="Hattenrath-Lehmann T.K."/>
            <person name="Talmage S.C."/>
            <person name="Walker E.A."/>
            <person name="Koch F."/>
            <person name="Burson A.M."/>
            <person name="Marcoval M.A."/>
            <person name="Tang Y.Z."/>
            <person name="Lecleir G.R."/>
            <person name="Coyne K.J."/>
            <person name="Berg G.M."/>
            <person name="Bertrand E.M."/>
            <person name="Saito M.A."/>
            <person name="Gladyshev V.N."/>
            <person name="Grigoriev I.V."/>
        </authorList>
    </citation>
    <scope>NUCLEOTIDE SEQUENCE [LARGE SCALE GENOMIC DNA]</scope>
    <source>
        <strain evidence="4">CCMP 1984</strain>
    </source>
</reference>
<dbReference type="KEGG" id="aaf:AURANDRAFT_69157"/>
<proteinExistence type="predicted"/>
<evidence type="ECO:0000259" key="2">
    <source>
        <dbReference type="Pfam" id="PF07885"/>
    </source>
</evidence>
<dbReference type="AlphaFoldDB" id="F0YRW6"/>
<protein>
    <recommendedName>
        <fullName evidence="2">Potassium channel domain-containing protein</fullName>
    </recommendedName>
</protein>
<dbReference type="InterPro" id="IPR013099">
    <property type="entry name" value="K_chnl_dom"/>
</dbReference>
<feature type="region of interest" description="Disordered" evidence="1">
    <location>
        <begin position="1"/>
        <end position="62"/>
    </location>
</feature>
<dbReference type="RefSeq" id="XP_009043158.1">
    <property type="nucleotide sequence ID" value="XM_009044910.1"/>
</dbReference>
<dbReference type="Pfam" id="PF07885">
    <property type="entry name" value="Ion_trans_2"/>
    <property type="match status" value="1"/>
</dbReference>
<evidence type="ECO:0000256" key="1">
    <source>
        <dbReference type="SAM" id="MobiDB-lite"/>
    </source>
</evidence>
<dbReference type="InParanoid" id="F0YRW6"/>
<dbReference type="SUPFAM" id="SSF81324">
    <property type="entry name" value="Voltage-gated potassium channels"/>
    <property type="match status" value="1"/>
</dbReference>
<accession>F0YRW6</accession>
<dbReference type="Gene3D" id="1.10.287.70">
    <property type="match status" value="1"/>
</dbReference>
<evidence type="ECO:0000313" key="3">
    <source>
        <dbReference type="EMBL" id="EGB02143.1"/>
    </source>
</evidence>
<evidence type="ECO:0000313" key="4">
    <source>
        <dbReference type="Proteomes" id="UP000002729"/>
    </source>
</evidence>
<organism evidence="4">
    <name type="scientific">Aureococcus anophagefferens</name>
    <name type="common">Harmful bloom alga</name>
    <dbReference type="NCBI Taxonomy" id="44056"/>
    <lineage>
        <taxon>Eukaryota</taxon>
        <taxon>Sar</taxon>
        <taxon>Stramenopiles</taxon>
        <taxon>Ochrophyta</taxon>
        <taxon>Pelagophyceae</taxon>
        <taxon>Pelagomonadales</taxon>
        <taxon>Pelagomonadaceae</taxon>
        <taxon>Aureococcus</taxon>
    </lineage>
</organism>